<dbReference type="InterPro" id="IPR004715">
    <property type="entry name" value="PTS_IIA_fruc"/>
</dbReference>
<keyword evidence="8" id="KW-1185">Reference proteome</keyword>
<dbReference type="InterPro" id="IPR016152">
    <property type="entry name" value="PTrfase/Anion_transptr"/>
</dbReference>
<keyword evidence="3 7" id="KW-0762">Sugar transport</keyword>
<dbReference type="SUPFAM" id="SSF55804">
    <property type="entry name" value="Phoshotransferase/anion transport protein"/>
    <property type="match status" value="1"/>
</dbReference>
<protein>
    <submittedName>
        <fullName evidence="7">PTS sugar transporter subunit IIA</fullName>
    </submittedName>
</protein>
<comment type="caution">
    <text evidence="7">The sequence shown here is derived from an EMBL/GenBank/DDBJ whole genome shotgun (WGS) entry which is preliminary data.</text>
</comment>
<reference evidence="8" key="1">
    <citation type="journal article" date="2019" name="Int. J. Syst. Evol. Microbiol.">
        <title>The Global Catalogue of Microorganisms (GCM) 10K type strain sequencing project: providing services to taxonomists for standard genome sequencing and annotation.</title>
        <authorList>
            <consortium name="The Broad Institute Genomics Platform"/>
            <consortium name="The Broad Institute Genome Sequencing Center for Infectious Disease"/>
            <person name="Wu L."/>
            <person name="Ma J."/>
        </authorList>
    </citation>
    <scope>NUCLEOTIDE SEQUENCE [LARGE SCALE GENOMIC DNA]</scope>
    <source>
        <strain evidence="8">JCM 1407</strain>
    </source>
</reference>
<evidence type="ECO:0000256" key="2">
    <source>
        <dbReference type="ARBA" id="ARBA00022553"/>
    </source>
</evidence>
<organism evidence="7 8">
    <name type="scientific">Clostridium oceanicum</name>
    <dbReference type="NCBI Taxonomy" id="1543"/>
    <lineage>
        <taxon>Bacteria</taxon>
        <taxon>Bacillati</taxon>
        <taxon>Bacillota</taxon>
        <taxon>Clostridia</taxon>
        <taxon>Eubacteriales</taxon>
        <taxon>Clostridiaceae</taxon>
        <taxon>Clostridium</taxon>
    </lineage>
</organism>
<keyword evidence="4" id="KW-0808">Transferase</keyword>
<dbReference type="Gene3D" id="3.40.930.10">
    <property type="entry name" value="Mannitol-specific EII, Chain A"/>
    <property type="match status" value="1"/>
</dbReference>
<evidence type="ECO:0000313" key="8">
    <source>
        <dbReference type="Proteomes" id="UP001501510"/>
    </source>
</evidence>
<evidence type="ECO:0000256" key="3">
    <source>
        <dbReference type="ARBA" id="ARBA00022597"/>
    </source>
</evidence>
<dbReference type="Pfam" id="PF00359">
    <property type="entry name" value="PTS_EIIA_2"/>
    <property type="match status" value="1"/>
</dbReference>
<keyword evidence="2" id="KW-0597">Phosphoprotein</keyword>
<gene>
    <name evidence="7" type="ORF">GCM10008906_05680</name>
</gene>
<dbReference type="CDD" id="cd00211">
    <property type="entry name" value="PTS_IIA_fru"/>
    <property type="match status" value="1"/>
</dbReference>
<dbReference type="InterPro" id="IPR051541">
    <property type="entry name" value="PTS_SugarTrans_NitroReg"/>
</dbReference>
<sequence>MDMQNLINQNMIKLGLDAKDKKDVIKQLTKVLKKEGKLIDEETYIFDVLEREKEITTGVGKAVAIPHGKSCGVKETSVVFARLKNQVDWDAIDGNPVKLVFLLAIKKEDANNTHLRILSKIASKLMDDEFLNKFLNAENEEVVVNAISAIC</sequence>
<evidence type="ECO:0000259" key="6">
    <source>
        <dbReference type="PROSITE" id="PS51094"/>
    </source>
</evidence>
<evidence type="ECO:0000256" key="5">
    <source>
        <dbReference type="ARBA" id="ARBA00022683"/>
    </source>
</evidence>
<dbReference type="PROSITE" id="PS51094">
    <property type="entry name" value="PTS_EIIA_TYPE_2"/>
    <property type="match status" value="1"/>
</dbReference>
<dbReference type="Proteomes" id="UP001501510">
    <property type="component" value="Unassembled WGS sequence"/>
</dbReference>
<dbReference type="PROSITE" id="PS00372">
    <property type="entry name" value="PTS_EIIA_TYPE_2_HIS"/>
    <property type="match status" value="1"/>
</dbReference>
<accession>A0ABP3ULH5</accession>
<dbReference type="InterPro" id="IPR002178">
    <property type="entry name" value="PTS_EIIA_type-2_dom"/>
</dbReference>
<dbReference type="PANTHER" id="PTHR47738">
    <property type="entry name" value="PTS SYSTEM FRUCTOSE-LIKE EIIA COMPONENT-RELATED"/>
    <property type="match status" value="1"/>
</dbReference>
<dbReference type="PANTHER" id="PTHR47738:SF2">
    <property type="entry name" value="PTS SYSTEM FRUCTOSE-LIKE EIIA COMPONENT"/>
    <property type="match status" value="1"/>
</dbReference>
<proteinExistence type="predicted"/>
<evidence type="ECO:0000256" key="4">
    <source>
        <dbReference type="ARBA" id="ARBA00022679"/>
    </source>
</evidence>
<dbReference type="EMBL" id="BAAACG010000003">
    <property type="protein sequence ID" value="GAA0734032.1"/>
    <property type="molecule type" value="Genomic_DNA"/>
</dbReference>
<evidence type="ECO:0000256" key="1">
    <source>
        <dbReference type="ARBA" id="ARBA00022448"/>
    </source>
</evidence>
<feature type="domain" description="PTS EIIA type-2" evidence="6">
    <location>
        <begin position="5"/>
        <end position="150"/>
    </location>
</feature>
<keyword evidence="5" id="KW-0598">Phosphotransferase system</keyword>
<keyword evidence="1" id="KW-0813">Transport</keyword>
<dbReference type="NCBIfam" id="TIGR00848">
    <property type="entry name" value="fruA"/>
    <property type="match status" value="1"/>
</dbReference>
<evidence type="ECO:0000313" key="7">
    <source>
        <dbReference type="EMBL" id="GAA0734032.1"/>
    </source>
</evidence>
<name>A0ABP3ULH5_9CLOT</name>